<name>A0A4S8HYH3_9BACT</name>
<protein>
    <submittedName>
        <fullName evidence="1">Uncharacterized protein</fullName>
    </submittedName>
</protein>
<gene>
    <name evidence="1" type="ORF">FAM09_00990</name>
</gene>
<sequence>MCRRKLLLTLQPLLFIALLVYVPSFAQLRWDGEAGDGQWITAQNWAGDILPTITDDVILDNVYITGGYTVTLPGGNSSVHVKSITITPASGNNIELILPAANTAIPAFKVSGAVYGMVIGNGGIFKNASGANNGLPVEIADSLKINNGGRYIQNSSSSHAAIITVLSKAPGTEEGIFEFDIPSASSTVSLSGRTYGKLVFLSNAMNGAVTYTASGTNTVKVKSDLYVGAGVTLSFNFSDSLFIGRDLIQQGGTINLGNSTRTLVAVISRHLIQSATGIICERGTAFPEIVFNGSVNQQIDCKGTVKDSVAIKMNNTAGATLMSSWSLPYKLSLTKGKIITSAVNILKLLPGCSIIVDSLSDNSFIDGPLRKEGLSAATHFLFPVGKGSSMRWLALKNANGHFNVEFTNSNPKQISNTYGSGINQISQIGYWTIHADAGPLASASIELSFNGPNSGVGTNLATSKVASLDNQVWVNYGNTAFTGTAGSRGSVVSNQVTSWSTAPDSFTLGSSEPVEGPLALNDDPIPAIRNSVVENNRGPLQLLAVTFSGSRIITCRASEKTQVKLCIVDNSGRHVKVITTIIERGVNRLPVEVPTLPAGVYSMYAVTPKGTSNVVRFVYLK</sequence>
<reference evidence="1 2" key="1">
    <citation type="submission" date="2019-04" db="EMBL/GenBank/DDBJ databases">
        <title>Niastella caeni sp. nov., isolated from activated sludge.</title>
        <authorList>
            <person name="Sheng M."/>
        </authorList>
    </citation>
    <scope>NUCLEOTIDE SEQUENCE [LARGE SCALE GENOMIC DNA]</scope>
    <source>
        <strain evidence="1 2">HX-2-15</strain>
    </source>
</reference>
<dbReference type="RefSeq" id="WP_136575213.1">
    <property type="nucleotide sequence ID" value="NZ_STFF01000001.1"/>
</dbReference>
<dbReference type="EMBL" id="STFF01000001">
    <property type="protein sequence ID" value="THU40720.1"/>
    <property type="molecule type" value="Genomic_DNA"/>
</dbReference>
<dbReference type="OrthoDB" id="641880at2"/>
<dbReference type="Proteomes" id="UP000306918">
    <property type="component" value="Unassembled WGS sequence"/>
</dbReference>
<evidence type="ECO:0000313" key="1">
    <source>
        <dbReference type="EMBL" id="THU40720.1"/>
    </source>
</evidence>
<proteinExistence type="predicted"/>
<keyword evidence="2" id="KW-1185">Reference proteome</keyword>
<accession>A0A4S8HYH3</accession>
<comment type="caution">
    <text evidence="1">The sequence shown here is derived from an EMBL/GenBank/DDBJ whole genome shotgun (WGS) entry which is preliminary data.</text>
</comment>
<organism evidence="1 2">
    <name type="scientific">Niastella caeni</name>
    <dbReference type="NCBI Taxonomy" id="2569763"/>
    <lineage>
        <taxon>Bacteria</taxon>
        <taxon>Pseudomonadati</taxon>
        <taxon>Bacteroidota</taxon>
        <taxon>Chitinophagia</taxon>
        <taxon>Chitinophagales</taxon>
        <taxon>Chitinophagaceae</taxon>
        <taxon>Niastella</taxon>
    </lineage>
</organism>
<dbReference type="AlphaFoldDB" id="A0A4S8HYH3"/>
<evidence type="ECO:0000313" key="2">
    <source>
        <dbReference type="Proteomes" id="UP000306918"/>
    </source>
</evidence>